<dbReference type="GO" id="GO:0043190">
    <property type="term" value="C:ATP-binding cassette (ABC) transporter complex"/>
    <property type="evidence" value="ECO:0007669"/>
    <property type="project" value="InterPro"/>
</dbReference>
<gene>
    <name evidence="7" type="ORF">EDC19_1532</name>
</gene>
<dbReference type="PANTHER" id="PTHR43027:SF1">
    <property type="entry name" value="DOXORUBICIN RESISTANCE ABC TRANSPORTER PERMEASE PROTEIN DRRC-RELATED"/>
    <property type="match status" value="1"/>
</dbReference>
<feature type="transmembrane region" description="Helical" evidence="5">
    <location>
        <begin position="121"/>
        <end position="141"/>
    </location>
</feature>
<dbReference type="RefSeq" id="WP_132282247.1">
    <property type="nucleotide sequence ID" value="NZ_SMGQ01000012.1"/>
</dbReference>
<dbReference type="GO" id="GO:0140359">
    <property type="term" value="F:ABC-type transporter activity"/>
    <property type="evidence" value="ECO:0007669"/>
    <property type="project" value="InterPro"/>
</dbReference>
<dbReference type="InterPro" id="IPR000412">
    <property type="entry name" value="ABC_2_transport"/>
</dbReference>
<protein>
    <submittedName>
        <fullName evidence="7">ABC-2 type transport system permease protein</fullName>
    </submittedName>
</protein>
<evidence type="ECO:0000256" key="2">
    <source>
        <dbReference type="ARBA" id="ARBA00022692"/>
    </source>
</evidence>
<dbReference type="AlphaFoldDB" id="A0A4R1MMK0"/>
<keyword evidence="3 5" id="KW-1133">Transmembrane helix</keyword>
<dbReference type="Pfam" id="PF12698">
    <property type="entry name" value="ABC2_membrane_3"/>
    <property type="match status" value="1"/>
</dbReference>
<feature type="transmembrane region" description="Helical" evidence="5">
    <location>
        <begin position="148"/>
        <end position="167"/>
    </location>
</feature>
<accession>A0A4R1MMK0</accession>
<dbReference type="InterPro" id="IPR052902">
    <property type="entry name" value="ABC-2_transporter"/>
</dbReference>
<name>A0A4R1MMK0_9FIRM</name>
<evidence type="ECO:0000256" key="3">
    <source>
        <dbReference type="ARBA" id="ARBA00022989"/>
    </source>
</evidence>
<sequence length="228" mass="26187">MTLFKFVFKRFFKYKFNFLLLFGVPFLVLFPVNIEHTFFPIGFQFYSMIIMIVSVRLAAIIAEDRMSKVLIRIGVAPLTHFKYLFQNLLAYSILLIGQNALVILVGVILYNQEITNPLGVFIIYSVFAITSIGFALAWYAFFRNKETAFQIAIAAIVAISMLGGLFWPVEIMPDLLQKIARLVPSYWVYESMRLLNNGANLIEFVMPLLVLLLFAIIFILLGSRRKMV</sequence>
<dbReference type="OrthoDB" id="266913at2"/>
<feature type="transmembrane region" description="Helical" evidence="5">
    <location>
        <begin position="201"/>
        <end position="221"/>
    </location>
</feature>
<reference evidence="7 8" key="1">
    <citation type="submission" date="2019-03" db="EMBL/GenBank/DDBJ databases">
        <title>Genomic Encyclopedia of Type Strains, Phase IV (KMG-IV): sequencing the most valuable type-strain genomes for metagenomic binning, comparative biology and taxonomic classification.</title>
        <authorList>
            <person name="Goeker M."/>
        </authorList>
    </citation>
    <scope>NUCLEOTIDE SEQUENCE [LARGE SCALE GENOMIC DNA]</scope>
    <source>
        <strain evidence="7 8">DSM 24176</strain>
    </source>
</reference>
<keyword evidence="8" id="KW-1185">Reference proteome</keyword>
<evidence type="ECO:0000313" key="7">
    <source>
        <dbReference type="EMBL" id="TCK93340.1"/>
    </source>
</evidence>
<evidence type="ECO:0000256" key="5">
    <source>
        <dbReference type="SAM" id="Phobius"/>
    </source>
</evidence>
<feature type="transmembrane region" description="Helical" evidence="5">
    <location>
        <begin position="88"/>
        <end position="109"/>
    </location>
</feature>
<comment type="caution">
    <text evidence="7">The sequence shown here is derived from an EMBL/GenBank/DDBJ whole genome shotgun (WGS) entry which is preliminary data.</text>
</comment>
<proteinExistence type="predicted"/>
<keyword evidence="4 5" id="KW-0472">Membrane</keyword>
<dbReference type="PIRSF" id="PIRSF006648">
    <property type="entry name" value="DrrB"/>
    <property type="match status" value="1"/>
</dbReference>
<dbReference type="EMBL" id="SMGQ01000012">
    <property type="protein sequence ID" value="TCK93340.1"/>
    <property type="molecule type" value="Genomic_DNA"/>
</dbReference>
<organism evidence="7 8">
    <name type="scientific">Natranaerovirga hydrolytica</name>
    <dbReference type="NCBI Taxonomy" id="680378"/>
    <lineage>
        <taxon>Bacteria</taxon>
        <taxon>Bacillati</taxon>
        <taxon>Bacillota</taxon>
        <taxon>Clostridia</taxon>
        <taxon>Lachnospirales</taxon>
        <taxon>Natranaerovirgaceae</taxon>
        <taxon>Natranaerovirga</taxon>
    </lineage>
</organism>
<evidence type="ECO:0000256" key="1">
    <source>
        <dbReference type="ARBA" id="ARBA00004141"/>
    </source>
</evidence>
<feature type="domain" description="ABC-2 type transporter transmembrane" evidence="6">
    <location>
        <begin position="45"/>
        <end position="222"/>
    </location>
</feature>
<evidence type="ECO:0000313" key="8">
    <source>
        <dbReference type="Proteomes" id="UP000294545"/>
    </source>
</evidence>
<keyword evidence="2 5" id="KW-0812">Transmembrane</keyword>
<dbReference type="InterPro" id="IPR013525">
    <property type="entry name" value="ABC2_TM"/>
</dbReference>
<feature type="transmembrane region" description="Helical" evidence="5">
    <location>
        <begin position="44"/>
        <end position="62"/>
    </location>
</feature>
<dbReference type="PANTHER" id="PTHR43027">
    <property type="entry name" value="DOXORUBICIN RESISTANCE ABC TRANSPORTER PERMEASE PROTEIN DRRC-RELATED"/>
    <property type="match status" value="1"/>
</dbReference>
<comment type="subcellular location">
    <subcellularLocation>
        <location evidence="1">Membrane</location>
        <topology evidence="1">Multi-pass membrane protein</topology>
    </subcellularLocation>
</comment>
<evidence type="ECO:0000256" key="4">
    <source>
        <dbReference type="ARBA" id="ARBA00023136"/>
    </source>
</evidence>
<dbReference type="Proteomes" id="UP000294545">
    <property type="component" value="Unassembled WGS sequence"/>
</dbReference>
<evidence type="ECO:0000259" key="6">
    <source>
        <dbReference type="Pfam" id="PF12698"/>
    </source>
</evidence>